<comment type="caution">
    <text evidence="2">The sequence shown here is derived from an EMBL/GenBank/DDBJ whole genome shotgun (WGS) entry which is preliminary data.</text>
</comment>
<dbReference type="Proteomes" id="UP001165065">
    <property type="component" value="Unassembled WGS sequence"/>
</dbReference>
<organism evidence="2 3">
    <name type="scientific">Triparma columacea</name>
    <dbReference type="NCBI Taxonomy" id="722753"/>
    <lineage>
        <taxon>Eukaryota</taxon>
        <taxon>Sar</taxon>
        <taxon>Stramenopiles</taxon>
        <taxon>Ochrophyta</taxon>
        <taxon>Bolidophyceae</taxon>
        <taxon>Parmales</taxon>
        <taxon>Triparmaceae</taxon>
        <taxon>Triparma</taxon>
    </lineage>
</organism>
<accession>A0A9W7LE86</accession>
<evidence type="ECO:0000313" key="2">
    <source>
        <dbReference type="EMBL" id="GMI46768.1"/>
    </source>
</evidence>
<gene>
    <name evidence="2" type="ORF">TrCOL_g1996</name>
</gene>
<protein>
    <submittedName>
        <fullName evidence="2">Uncharacterized protein</fullName>
    </submittedName>
</protein>
<proteinExistence type="predicted"/>
<dbReference type="AlphaFoldDB" id="A0A9W7LE86"/>
<reference evidence="3" key="1">
    <citation type="journal article" date="2023" name="Commun. Biol.">
        <title>Genome analysis of Parmales, the sister group of diatoms, reveals the evolutionary specialization of diatoms from phago-mixotrophs to photoautotrophs.</title>
        <authorList>
            <person name="Ban H."/>
            <person name="Sato S."/>
            <person name="Yoshikawa S."/>
            <person name="Yamada K."/>
            <person name="Nakamura Y."/>
            <person name="Ichinomiya M."/>
            <person name="Sato N."/>
            <person name="Blanc-Mathieu R."/>
            <person name="Endo H."/>
            <person name="Kuwata A."/>
            <person name="Ogata H."/>
        </authorList>
    </citation>
    <scope>NUCLEOTIDE SEQUENCE [LARGE SCALE GENOMIC DNA]</scope>
</reference>
<feature type="region of interest" description="Disordered" evidence="1">
    <location>
        <begin position="145"/>
        <end position="171"/>
    </location>
</feature>
<evidence type="ECO:0000313" key="3">
    <source>
        <dbReference type="Proteomes" id="UP001165065"/>
    </source>
</evidence>
<feature type="compositionally biased region" description="Acidic residues" evidence="1">
    <location>
        <begin position="154"/>
        <end position="165"/>
    </location>
</feature>
<keyword evidence="3" id="KW-1185">Reference proteome</keyword>
<sequence>MRPPEYPRCCIVGYLDVGDGYTGGVVVAVDKGVVVKVVKAGEEEEEEVGGEGEGGRWRWVDNSVGVLGDEHIGKAVLKAREGGGIVKIASSGSHDYYYVTVAGVRDGGKSGVRRWLDVGGENYGVWGAGRTNWEEKIWRKWEYRGGEGVGGGGEGEDDDDDDDDEVSFKKT</sequence>
<evidence type="ECO:0000256" key="1">
    <source>
        <dbReference type="SAM" id="MobiDB-lite"/>
    </source>
</evidence>
<name>A0A9W7LE86_9STRA</name>
<dbReference type="EMBL" id="BRYA01000311">
    <property type="protein sequence ID" value="GMI46768.1"/>
    <property type="molecule type" value="Genomic_DNA"/>
</dbReference>